<dbReference type="PANTHER" id="PTHR24148:SF73">
    <property type="entry name" value="HET DOMAIN PROTEIN (AFU_ORTHOLOGUE AFUA_8G01020)"/>
    <property type="match status" value="1"/>
</dbReference>
<organism evidence="2 3">
    <name type="scientific">Cryphonectria parasitica (strain ATCC 38755 / EP155)</name>
    <dbReference type="NCBI Taxonomy" id="660469"/>
    <lineage>
        <taxon>Eukaryota</taxon>
        <taxon>Fungi</taxon>
        <taxon>Dikarya</taxon>
        <taxon>Ascomycota</taxon>
        <taxon>Pezizomycotina</taxon>
        <taxon>Sordariomycetes</taxon>
        <taxon>Sordariomycetidae</taxon>
        <taxon>Diaporthales</taxon>
        <taxon>Cryphonectriaceae</taxon>
        <taxon>Cryphonectria-Endothia species complex</taxon>
        <taxon>Cryphonectria</taxon>
    </lineage>
</organism>
<dbReference type="Proteomes" id="UP000803844">
    <property type="component" value="Unassembled WGS sequence"/>
</dbReference>
<dbReference type="EMBL" id="MU032354">
    <property type="protein sequence ID" value="KAF3759966.1"/>
    <property type="molecule type" value="Genomic_DNA"/>
</dbReference>
<dbReference type="RefSeq" id="XP_040770945.1">
    <property type="nucleotide sequence ID" value="XM_040918033.1"/>
</dbReference>
<evidence type="ECO:0000313" key="3">
    <source>
        <dbReference type="Proteomes" id="UP000803844"/>
    </source>
</evidence>
<dbReference type="AlphaFoldDB" id="A0A9P5CJH8"/>
<dbReference type="PANTHER" id="PTHR24148">
    <property type="entry name" value="ANKYRIN REPEAT DOMAIN-CONTAINING PROTEIN 39 HOMOLOG-RELATED"/>
    <property type="match status" value="1"/>
</dbReference>
<dbReference type="InterPro" id="IPR010730">
    <property type="entry name" value="HET"/>
</dbReference>
<reference evidence="2" key="1">
    <citation type="journal article" date="2020" name="Phytopathology">
        <title>Genome sequence of the chestnut blight fungus Cryphonectria parasitica EP155: A fundamental resource for an archetypical invasive plant pathogen.</title>
        <authorList>
            <person name="Crouch J.A."/>
            <person name="Dawe A."/>
            <person name="Aerts A."/>
            <person name="Barry K."/>
            <person name="Churchill A.C.L."/>
            <person name="Grimwood J."/>
            <person name="Hillman B."/>
            <person name="Milgroom M.G."/>
            <person name="Pangilinan J."/>
            <person name="Smith M."/>
            <person name="Salamov A."/>
            <person name="Schmutz J."/>
            <person name="Yadav J."/>
            <person name="Grigoriev I.V."/>
            <person name="Nuss D."/>
        </authorList>
    </citation>
    <scope>NUCLEOTIDE SEQUENCE</scope>
    <source>
        <strain evidence="2">EP155</strain>
    </source>
</reference>
<sequence length="685" mass="76230">MATSPVYNPLHPSRKEIRLLEITAVDPSIVCKLSIVSLHDSPTFCALSYVWGSAKAAEEITVNGSPLLITKSLADALKYIPMHWKASSPPGDTQPLRLWADAICINQDDVQEKNHQVPLMTEIYSSAEMTFCSLMSGSSSMIGIAIDTLHLIATRASESGYDPESKNQTPKTDWMLKELALFGPGPEDPNFPAELQAPPGIGALGDNQAADALSHFQHLEYWSRVWIFQEAVLAKHAIFFHTSRAIKFDTLFVVVQWASEVKMQEAPEGIDFFLWRNITSFSTFGPLWKMRYVLTLVKTCRAMAVQSLVRSAAMSRKLDFYGITLKATNPKDHVYGLVGLTRLDIVPDYSPSTSVGAVYVEFCVKRLKDLKFDSAPLDFLEYAGYANKSPESIELPSWVPNFPGISANGKQYVAPYLCPSSPEDGGDWDESCDHTKNISIQGESLLTSALIIGSLDDVSDALTWENDMWPGQFVASIFRVMSHETKDHNRPPSQFNDRRHPLLRLASALCGKKIESDVWDSPEVLRVLRLLQWLLMRDSEHLDVLSTLVGLLSKAEPDNPHFLDMVATAKPPFSNILPFLRNIMDHNDFKKGSTHVSLLDDERNLRDMGVRVARTVTDEYGLVPPAASKGDLVVLPTGSGALFVVRKVENHYVLIGPAGFLKELADPMLDKVNLGEVEFETMEFR</sequence>
<dbReference type="Pfam" id="PF06985">
    <property type="entry name" value="HET"/>
    <property type="match status" value="1"/>
</dbReference>
<gene>
    <name evidence="2" type="ORF">M406DRAFT_269812</name>
</gene>
<feature type="domain" description="Heterokaryon incompatibility" evidence="1">
    <location>
        <begin position="44"/>
        <end position="230"/>
    </location>
</feature>
<dbReference type="GeneID" id="63835162"/>
<protein>
    <recommendedName>
        <fullName evidence="1">Heterokaryon incompatibility domain-containing protein</fullName>
    </recommendedName>
</protein>
<evidence type="ECO:0000259" key="1">
    <source>
        <dbReference type="Pfam" id="PF06985"/>
    </source>
</evidence>
<accession>A0A9P5CJH8</accession>
<name>A0A9P5CJH8_CRYP1</name>
<evidence type="ECO:0000313" key="2">
    <source>
        <dbReference type="EMBL" id="KAF3759966.1"/>
    </source>
</evidence>
<keyword evidence="3" id="KW-1185">Reference proteome</keyword>
<dbReference type="InterPro" id="IPR052895">
    <property type="entry name" value="HetReg/Transcr_Mod"/>
</dbReference>
<proteinExistence type="predicted"/>
<comment type="caution">
    <text evidence="2">The sequence shown here is derived from an EMBL/GenBank/DDBJ whole genome shotgun (WGS) entry which is preliminary data.</text>
</comment>
<dbReference type="OrthoDB" id="2157530at2759"/>